<reference evidence="2 3" key="1">
    <citation type="journal article" date="2019" name="Appl. Microbiol. Biotechnol.">
        <title>Genome sequence of Isaria javanica and comparative genome analysis insights into family S53 peptidase evolution in fungal entomopathogens.</title>
        <authorList>
            <person name="Lin R."/>
            <person name="Zhang X."/>
            <person name="Xin B."/>
            <person name="Zou M."/>
            <person name="Gao Y."/>
            <person name="Qin F."/>
            <person name="Hu Q."/>
            <person name="Xie B."/>
            <person name="Cheng X."/>
        </authorList>
    </citation>
    <scope>NUCLEOTIDE SEQUENCE [LARGE SCALE GENOMIC DNA]</scope>
    <source>
        <strain evidence="2 3">IJ1G</strain>
    </source>
</reference>
<gene>
    <name evidence="2" type="ORF">IF1G_02168</name>
</gene>
<protein>
    <submittedName>
        <fullName evidence="2">Uncharacterized protein</fullName>
    </submittedName>
</protein>
<organism evidence="2 3">
    <name type="scientific">Cordyceps javanica</name>
    <dbReference type="NCBI Taxonomy" id="43265"/>
    <lineage>
        <taxon>Eukaryota</taxon>
        <taxon>Fungi</taxon>
        <taxon>Dikarya</taxon>
        <taxon>Ascomycota</taxon>
        <taxon>Pezizomycotina</taxon>
        <taxon>Sordariomycetes</taxon>
        <taxon>Hypocreomycetidae</taxon>
        <taxon>Hypocreales</taxon>
        <taxon>Cordycipitaceae</taxon>
        <taxon>Cordyceps</taxon>
    </lineage>
</organism>
<evidence type="ECO:0000256" key="1">
    <source>
        <dbReference type="SAM" id="MobiDB-lite"/>
    </source>
</evidence>
<evidence type="ECO:0000313" key="2">
    <source>
        <dbReference type="EMBL" id="TQV99953.1"/>
    </source>
</evidence>
<dbReference type="AlphaFoldDB" id="A0A545VE00"/>
<name>A0A545VE00_9HYPO</name>
<keyword evidence="3" id="KW-1185">Reference proteome</keyword>
<evidence type="ECO:0000313" key="3">
    <source>
        <dbReference type="Proteomes" id="UP000315783"/>
    </source>
</evidence>
<sequence>MVNVANLASVKFIGRAFPETSANGRRCALCMPSWQEPVAVSSRRRCTTCDEELKRQASRNRVPPPETSGMPRGPTG</sequence>
<dbReference type="Proteomes" id="UP000315783">
    <property type="component" value="Unassembled WGS sequence"/>
</dbReference>
<accession>A0A545VE00</accession>
<dbReference type="EMBL" id="SPUK01000002">
    <property type="protein sequence ID" value="TQV99953.1"/>
    <property type="molecule type" value="Genomic_DNA"/>
</dbReference>
<feature type="region of interest" description="Disordered" evidence="1">
    <location>
        <begin position="50"/>
        <end position="76"/>
    </location>
</feature>
<comment type="caution">
    <text evidence="2">The sequence shown here is derived from an EMBL/GenBank/DDBJ whole genome shotgun (WGS) entry which is preliminary data.</text>
</comment>
<proteinExistence type="predicted"/>